<name>A0A6N3G9Q2_9BACT</name>
<reference evidence="1" key="1">
    <citation type="submission" date="2019-11" db="EMBL/GenBank/DDBJ databases">
        <authorList>
            <person name="Feng L."/>
        </authorList>
    </citation>
    <scope>NUCLEOTIDE SEQUENCE</scope>
    <source>
        <strain evidence="1">PclaraLFYP37</strain>
    </source>
</reference>
<protein>
    <submittedName>
        <fullName evidence="1">Uncharacterized protein</fullName>
    </submittedName>
</protein>
<gene>
    <name evidence="1" type="ORF">PCLFYP37_00435</name>
</gene>
<organism evidence="1">
    <name type="scientific">Paraprevotella clara</name>
    <dbReference type="NCBI Taxonomy" id="454154"/>
    <lineage>
        <taxon>Bacteria</taxon>
        <taxon>Pseudomonadati</taxon>
        <taxon>Bacteroidota</taxon>
        <taxon>Bacteroidia</taxon>
        <taxon>Bacteroidales</taxon>
        <taxon>Prevotellaceae</taxon>
        <taxon>Paraprevotella</taxon>
    </lineage>
</organism>
<proteinExistence type="predicted"/>
<accession>A0A6N3G9Q2</accession>
<dbReference type="AlphaFoldDB" id="A0A6N3G9Q2"/>
<sequence length="304" mass="34834">MLPQVLRHLFNVAPVHDFIGRFPIRVCTSYQVGMGNHADAADISVLETADRGLPCLYEHFLIIIQFPFLSAVLLQDDQVTAHLRTRVVREKIVRQACDTHRIGMFHHILAYGRVGRGIQHPLRGDERHNAALAHRVEALQKEIVVYRLRGGTPCRVVAARKLRVEHRHITERNVGDDKVEVAGKRLFYLLESLHPHFLIGMQVFQNPARHQVFFKCHYIGIRLVAQHRIHECAHACRGFKHTVGAYAVPVQHVGNRIGYFRRSVEGGQYGLLHRVHVPLVFHFVTAVLAHQSVQLHRRGKQFEV</sequence>
<dbReference type="EMBL" id="CACRUT010000023">
    <property type="protein sequence ID" value="VYU60289.1"/>
    <property type="molecule type" value="Genomic_DNA"/>
</dbReference>
<evidence type="ECO:0000313" key="1">
    <source>
        <dbReference type="EMBL" id="VYU60289.1"/>
    </source>
</evidence>